<sequence length="196" mass="21371">MLFYLWAGLALGLLAHHTHRRKALEREAGVELPFSGGYLVRKRGIPVRAGRSDGFSPLYGTVFLRRGVMEGRTVRDVALAAHEAAHALRLARGERTAWLASRVMVVRWMLFGSGLTLAFLLNPAAIGVLALAYGAGLLVIPEEREASREAILILREEGVGEAEIEGARRMLEGYGDSYWLVPIVALALLGWQAVAA</sequence>
<protein>
    <submittedName>
        <fullName evidence="2">Putative neutral zinc metallopeptidase</fullName>
    </submittedName>
</protein>
<dbReference type="InterPro" id="IPR007395">
    <property type="entry name" value="Zn_peptidase_2"/>
</dbReference>
<evidence type="ECO:0000313" key="2">
    <source>
        <dbReference type="EMBL" id="RIH85589.1"/>
    </source>
</evidence>
<keyword evidence="3" id="KW-1185">Reference proteome</keyword>
<keyword evidence="1" id="KW-0812">Transmembrane</keyword>
<feature type="transmembrane region" description="Helical" evidence="1">
    <location>
        <begin position="108"/>
        <end position="140"/>
    </location>
</feature>
<gene>
    <name evidence="2" type="ORF">Mrose_02153</name>
</gene>
<dbReference type="Pfam" id="PF04298">
    <property type="entry name" value="Zn_peptidase_2"/>
    <property type="match status" value="1"/>
</dbReference>
<comment type="caution">
    <text evidence="2">The sequence shown here is derived from an EMBL/GenBank/DDBJ whole genome shotgun (WGS) entry which is preliminary data.</text>
</comment>
<evidence type="ECO:0000313" key="3">
    <source>
        <dbReference type="Proteomes" id="UP000265341"/>
    </source>
</evidence>
<keyword evidence="1" id="KW-0472">Membrane</keyword>
<name>A0A399ERC3_9DEIN</name>
<organism evidence="2 3">
    <name type="scientific">Calidithermus roseus</name>
    <dbReference type="NCBI Taxonomy" id="1644118"/>
    <lineage>
        <taxon>Bacteria</taxon>
        <taxon>Thermotogati</taxon>
        <taxon>Deinococcota</taxon>
        <taxon>Deinococci</taxon>
        <taxon>Thermales</taxon>
        <taxon>Thermaceae</taxon>
        <taxon>Calidithermus</taxon>
    </lineage>
</organism>
<proteinExistence type="predicted"/>
<dbReference type="Proteomes" id="UP000265341">
    <property type="component" value="Unassembled WGS sequence"/>
</dbReference>
<dbReference type="AlphaFoldDB" id="A0A399ERC3"/>
<reference evidence="2 3" key="1">
    <citation type="submission" date="2018-08" db="EMBL/GenBank/DDBJ databases">
        <title>Meiothermus roseus NBRC 110900 genome sequencing project.</title>
        <authorList>
            <person name="Da Costa M.S."/>
            <person name="Albuquerque L."/>
            <person name="Raposo P."/>
            <person name="Froufe H.J.C."/>
            <person name="Barroso C.S."/>
            <person name="Egas C."/>
        </authorList>
    </citation>
    <scope>NUCLEOTIDE SEQUENCE [LARGE SCALE GENOMIC DNA]</scope>
    <source>
        <strain evidence="2 3">NBRC 110900</strain>
    </source>
</reference>
<keyword evidence="1" id="KW-1133">Transmembrane helix</keyword>
<feature type="transmembrane region" description="Helical" evidence="1">
    <location>
        <begin position="177"/>
        <end position="194"/>
    </location>
</feature>
<accession>A0A399ERC3</accession>
<evidence type="ECO:0000256" key="1">
    <source>
        <dbReference type="SAM" id="Phobius"/>
    </source>
</evidence>
<dbReference type="EMBL" id="QWLA01000040">
    <property type="protein sequence ID" value="RIH85589.1"/>
    <property type="molecule type" value="Genomic_DNA"/>
</dbReference>